<organism evidence="1 2">
    <name type="scientific">Temperatibacter marinus</name>
    <dbReference type="NCBI Taxonomy" id="1456591"/>
    <lineage>
        <taxon>Bacteria</taxon>
        <taxon>Pseudomonadati</taxon>
        <taxon>Pseudomonadota</taxon>
        <taxon>Alphaproteobacteria</taxon>
        <taxon>Kordiimonadales</taxon>
        <taxon>Temperatibacteraceae</taxon>
        <taxon>Temperatibacter</taxon>
    </lineage>
</organism>
<sequence>MNLDIQLNPDLADIQSEDLKDFYERWLALKDQCGGYPQRANLDPNLFISHLPWVALNAYDPELDQFRVRIFGTAYVEAVGRDPTGQIVQSPGLIKKFKEVVRTGSPYLSLHNQLVWADREFRYYNVLGVPFFTEDKCVSHIFFRVEFSAT</sequence>
<protein>
    <recommendedName>
        <fullName evidence="3">PAS domain-containing protein</fullName>
    </recommendedName>
</protein>
<dbReference type="Proteomes" id="UP001268683">
    <property type="component" value="Chromosome"/>
</dbReference>
<name>A0AA52EKA6_9PROT</name>
<dbReference type="AlphaFoldDB" id="A0AA52EKA6"/>
<keyword evidence="2" id="KW-1185">Reference proteome</keyword>
<accession>A0AA52EKA6</accession>
<dbReference type="EMBL" id="CP123872">
    <property type="protein sequence ID" value="WND04054.1"/>
    <property type="molecule type" value="Genomic_DNA"/>
</dbReference>
<reference evidence="1" key="1">
    <citation type="submission" date="2023-04" db="EMBL/GenBank/DDBJ databases">
        <title>Complete genome sequence of Temperatibacter marinus.</title>
        <authorList>
            <person name="Rong J.-C."/>
            <person name="Yi M.-L."/>
            <person name="Zhao Q."/>
        </authorList>
    </citation>
    <scope>NUCLEOTIDE SEQUENCE</scope>
    <source>
        <strain evidence="1">NBRC 110045</strain>
    </source>
</reference>
<evidence type="ECO:0000313" key="1">
    <source>
        <dbReference type="EMBL" id="WND04054.1"/>
    </source>
</evidence>
<gene>
    <name evidence="1" type="ORF">QGN29_06660</name>
</gene>
<evidence type="ECO:0000313" key="2">
    <source>
        <dbReference type="Proteomes" id="UP001268683"/>
    </source>
</evidence>
<dbReference type="KEGG" id="tmk:QGN29_06660"/>
<dbReference type="RefSeq" id="WP_310799918.1">
    <property type="nucleotide sequence ID" value="NZ_CP123872.1"/>
</dbReference>
<proteinExistence type="predicted"/>
<evidence type="ECO:0008006" key="3">
    <source>
        <dbReference type="Google" id="ProtNLM"/>
    </source>
</evidence>